<feature type="transmembrane region" description="Helical" evidence="1">
    <location>
        <begin position="78"/>
        <end position="95"/>
    </location>
</feature>
<keyword evidence="1" id="KW-0812">Transmembrane</keyword>
<evidence type="ECO:0008006" key="4">
    <source>
        <dbReference type="Google" id="ProtNLM"/>
    </source>
</evidence>
<dbReference type="Proteomes" id="UP000186040">
    <property type="component" value="Unassembled WGS sequence"/>
</dbReference>
<keyword evidence="3" id="KW-1185">Reference proteome</keyword>
<name>A0A1Q9LEC8_9PSEU</name>
<dbReference type="EMBL" id="MKQR01000026">
    <property type="protein sequence ID" value="OLR90398.1"/>
    <property type="molecule type" value="Genomic_DNA"/>
</dbReference>
<feature type="transmembrane region" description="Helical" evidence="1">
    <location>
        <begin position="101"/>
        <end position="119"/>
    </location>
</feature>
<sequence length="134" mass="13389">MPLTANAPRTVLGAGALIALQGLAALVFTVVLLVEGLGGGGALGTRTVLGEVAYFAVFTGGVVACASGLFLGRTWARGPSIVLEVLVAGAAWYAIGPSGRPEIGVPVAVVAVAALVLLFHPRTTLWAHGDEGSD</sequence>
<organism evidence="2 3">
    <name type="scientific">Actinokineospora bangkokensis</name>
    <dbReference type="NCBI Taxonomy" id="1193682"/>
    <lineage>
        <taxon>Bacteria</taxon>
        <taxon>Bacillati</taxon>
        <taxon>Actinomycetota</taxon>
        <taxon>Actinomycetes</taxon>
        <taxon>Pseudonocardiales</taxon>
        <taxon>Pseudonocardiaceae</taxon>
        <taxon>Actinokineospora</taxon>
    </lineage>
</organism>
<dbReference type="STRING" id="1193682.BJP25_27490"/>
<keyword evidence="1" id="KW-1133">Transmembrane helix</keyword>
<comment type="caution">
    <text evidence="2">The sequence shown here is derived from an EMBL/GenBank/DDBJ whole genome shotgun (WGS) entry which is preliminary data.</text>
</comment>
<evidence type="ECO:0000313" key="3">
    <source>
        <dbReference type="Proteomes" id="UP000186040"/>
    </source>
</evidence>
<feature type="transmembrane region" description="Helical" evidence="1">
    <location>
        <begin position="12"/>
        <end position="32"/>
    </location>
</feature>
<dbReference type="AlphaFoldDB" id="A0A1Q9LEC8"/>
<dbReference type="RefSeq" id="WP_075977072.1">
    <property type="nucleotide sequence ID" value="NZ_MKQR01000026.1"/>
</dbReference>
<proteinExistence type="predicted"/>
<keyword evidence="1" id="KW-0472">Membrane</keyword>
<reference evidence="2 3" key="1">
    <citation type="submission" date="2016-10" db="EMBL/GenBank/DDBJ databases">
        <title>The Draft Genome Sequence of Actinokineospora bangkokensis 44EHWT reveals the biosynthetic pathway of antifungal compounds Thailandins with unusual extender unit butylmalonyl-CoA.</title>
        <authorList>
            <person name="Greule A."/>
            <person name="Intra B."/>
            <person name="Flemming S."/>
            <person name="Rommel M.G."/>
            <person name="Panbangred W."/>
            <person name="Bechthold A."/>
        </authorList>
    </citation>
    <scope>NUCLEOTIDE SEQUENCE [LARGE SCALE GENOMIC DNA]</scope>
    <source>
        <strain evidence="2 3">44EHW</strain>
    </source>
</reference>
<accession>A0A1Q9LEC8</accession>
<feature type="transmembrane region" description="Helical" evidence="1">
    <location>
        <begin position="52"/>
        <end position="71"/>
    </location>
</feature>
<gene>
    <name evidence="2" type="ORF">BJP25_27490</name>
</gene>
<evidence type="ECO:0000313" key="2">
    <source>
        <dbReference type="EMBL" id="OLR90398.1"/>
    </source>
</evidence>
<dbReference type="OrthoDB" id="3694513at2"/>
<evidence type="ECO:0000256" key="1">
    <source>
        <dbReference type="SAM" id="Phobius"/>
    </source>
</evidence>
<protein>
    <recommendedName>
        <fullName evidence="4">Integral membrane protein</fullName>
    </recommendedName>
</protein>